<dbReference type="InterPro" id="IPR023696">
    <property type="entry name" value="Ureohydrolase_dom_sf"/>
</dbReference>
<dbReference type="Proteomes" id="UP001612741">
    <property type="component" value="Unassembled WGS sequence"/>
</dbReference>
<dbReference type="SUPFAM" id="SSF52768">
    <property type="entry name" value="Arginase/deacetylase"/>
    <property type="match status" value="1"/>
</dbReference>
<protein>
    <submittedName>
        <fullName evidence="5">Arginase family protein</fullName>
        <ecNumber evidence="5">3.5.3.-</ecNumber>
    </submittedName>
</protein>
<evidence type="ECO:0000313" key="6">
    <source>
        <dbReference type="Proteomes" id="UP001612741"/>
    </source>
</evidence>
<organism evidence="5 6">
    <name type="scientific">Nonomuraea typhae</name>
    <dbReference type="NCBI Taxonomy" id="2603600"/>
    <lineage>
        <taxon>Bacteria</taxon>
        <taxon>Bacillati</taxon>
        <taxon>Actinomycetota</taxon>
        <taxon>Actinomycetes</taxon>
        <taxon>Streptosporangiales</taxon>
        <taxon>Streptosporangiaceae</taxon>
        <taxon>Nonomuraea</taxon>
    </lineage>
</organism>
<dbReference type="InterPro" id="IPR006035">
    <property type="entry name" value="Ureohydrolase"/>
</dbReference>
<dbReference type="PANTHER" id="PTHR43782:SF3">
    <property type="entry name" value="ARGINASE"/>
    <property type="match status" value="1"/>
</dbReference>
<dbReference type="EC" id="3.5.3.-" evidence="5"/>
<reference evidence="5 6" key="1">
    <citation type="submission" date="2024-10" db="EMBL/GenBank/DDBJ databases">
        <title>The Natural Products Discovery Center: Release of the First 8490 Sequenced Strains for Exploring Actinobacteria Biosynthetic Diversity.</title>
        <authorList>
            <person name="Kalkreuter E."/>
            <person name="Kautsar S.A."/>
            <person name="Yang D."/>
            <person name="Bader C.D."/>
            <person name="Teijaro C.N."/>
            <person name="Fluegel L."/>
            <person name="Davis C.M."/>
            <person name="Simpson J.R."/>
            <person name="Lauterbach L."/>
            <person name="Steele A.D."/>
            <person name="Gui C."/>
            <person name="Meng S."/>
            <person name="Li G."/>
            <person name="Viehrig K."/>
            <person name="Ye F."/>
            <person name="Su P."/>
            <person name="Kiefer A.F."/>
            <person name="Nichols A."/>
            <person name="Cepeda A.J."/>
            <person name="Yan W."/>
            <person name="Fan B."/>
            <person name="Jiang Y."/>
            <person name="Adhikari A."/>
            <person name="Zheng C.-J."/>
            <person name="Schuster L."/>
            <person name="Cowan T.M."/>
            <person name="Smanski M.J."/>
            <person name="Chevrette M.G."/>
            <person name="De Carvalho L.P.S."/>
            <person name="Shen B."/>
        </authorList>
    </citation>
    <scope>NUCLEOTIDE SEQUENCE [LARGE SCALE GENOMIC DNA]</scope>
    <source>
        <strain evidence="5 6">NPDC050545</strain>
    </source>
</reference>
<dbReference type="EMBL" id="JBITGY010000006">
    <property type="protein sequence ID" value="MFI6500400.1"/>
    <property type="molecule type" value="Genomic_DNA"/>
</dbReference>
<sequence>MSSVTVIEVPQWRSSGSRTAERLVEGADLLAEMVAGGERIQVDERVRVDVADGSKPSELAVTAARVRSAWEGVDGFPVTVGGDCAVDLEPIAAAVREHGDRLVVVWFDAHGDLNTPESSPSGAFHGMVLRALTGEGHRELVPTVPVDPRRIVLAGARDLDVAEVEFIERAGVRHVSVGELADSEALLAAVSRAGHRDGAVAVYVHIDLDVLDPAEFASVGTPAAGGVRAGQLLGLVEALAGRYEVAGLGIMEYEPHRVEDRRLLAPLVAALVHACAPTSMP</sequence>
<evidence type="ECO:0000256" key="4">
    <source>
        <dbReference type="PROSITE-ProRule" id="PRU00742"/>
    </source>
</evidence>
<comment type="similarity">
    <text evidence="4">Belongs to the arginase family.</text>
</comment>
<evidence type="ECO:0000256" key="2">
    <source>
        <dbReference type="ARBA" id="ARBA00022801"/>
    </source>
</evidence>
<keyword evidence="3" id="KW-0464">Manganese</keyword>
<dbReference type="GO" id="GO:0016787">
    <property type="term" value="F:hydrolase activity"/>
    <property type="evidence" value="ECO:0007669"/>
    <property type="project" value="UniProtKB-KW"/>
</dbReference>
<name>A0ABW7YWU2_9ACTN</name>
<dbReference type="PRINTS" id="PR00116">
    <property type="entry name" value="ARGINASE"/>
</dbReference>
<dbReference type="PROSITE" id="PS51409">
    <property type="entry name" value="ARGINASE_2"/>
    <property type="match status" value="1"/>
</dbReference>
<dbReference type="Gene3D" id="3.40.800.10">
    <property type="entry name" value="Ureohydrolase domain"/>
    <property type="match status" value="1"/>
</dbReference>
<dbReference type="Pfam" id="PF00491">
    <property type="entry name" value="Arginase"/>
    <property type="match status" value="1"/>
</dbReference>
<keyword evidence="6" id="KW-1185">Reference proteome</keyword>
<gene>
    <name evidence="5" type="ORF">ACIBG2_23680</name>
</gene>
<evidence type="ECO:0000256" key="3">
    <source>
        <dbReference type="ARBA" id="ARBA00023211"/>
    </source>
</evidence>
<keyword evidence="1" id="KW-0479">Metal-binding</keyword>
<evidence type="ECO:0000313" key="5">
    <source>
        <dbReference type="EMBL" id="MFI6500400.1"/>
    </source>
</evidence>
<dbReference type="PANTHER" id="PTHR43782">
    <property type="entry name" value="ARGINASE"/>
    <property type="match status" value="1"/>
</dbReference>
<dbReference type="RefSeq" id="WP_397084273.1">
    <property type="nucleotide sequence ID" value="NZ_JBITGY010000006.1"/>
</dbReference>
<keyword evidence="2 5" id="KW-0378">Hydrolase</keyword>
<evidence type="ECO:0000256" key="1">
    <source>
        <dbReference type="ARBA" id="ARBA00022723"/>
    </source>
</evidence>
<comment type="caution">
    <text evidence="5">The sequence shown here is derived from an EMBL/GenBank/DDBJ whole genome shotgun (WGS) entry which is preliminary data.</text>
</comment>
<dbReference type="CDD" id="cd09999">
    <property type="entry name" value="Arginase-like_1"/>
    <property type="match status" value="1"/>
</dbReference>
<accession>A0ABW7YWU2</accession>
<proteinExistence type="inferred from homology"/>